<evidence type="ECO:0000256" key="1">
    <source>
        <dbReference type="SAM" id="MobiDB-lite"/>
    </source>
</evidence>
<proteinExistence type="predicted"/>
<accession>A0A4Y2S9V2</accession>
<reference evidence="2 3" key="1">
    <citation type="journal article" date="2019" name="Sci. Rep.">
        <title>Orb-weaving spider Araneus ventricosus genome elucidates the spidroin gene catalogue.</title>
        <authorList>
            <person name="Kono N."/>
            <person name="Nakamura H."/>
            <person name="Ohtoshi R."/>
            <person name="Moran D.A.P."/>
            <person name="Shinohara A."/>
            <person name="Yoshida Y."/>
            <person name="Fujiwara M."/>
            <person name="Mori M."/>
            <person name="Tomita M."/>
            <person name="Arakawa K."/>
        </authorList>
    </citation>
    <scope>NUCLEOTIDE SEQUENCE [LARGE SCALE GENOMIC DNA]</scope>
</reference>
<dbReference type="Proteomes" id="UP000499080">
    <property type="component" value="Unassembled WGS sequence"/>
</dbReference>
<name>A0A4Y2S9V2_ARAVE</name>
<feature type="region of interest" description="Disordered" evidence="1">
    <location>
        <begin position="59"/>
        <end position="89"/>
    </location>
</feature>
<feature type="region of interest" description="Disordered" evidence="1">
    <location>
        <begin position="119"/>
        <end position="167"/>
    </location>
</feature>
<dbReference type="AlphaFoldDB" id="A0A4Y2S9V2"/>
<organism evidence="2 3">
    <name type="scientific">Araneus ventricosus</name>
    <name type="common">Orbweaver spider</name>
    <name type="synonym">Epeira ventricosa</name>
    <dbReference type="NCBI Taxonomy" id="182803"/>
    <lineage>
        <taxon>Eukaryota</taxon>
        <taxon>Metazoa</taxon>
        <taxon>Ecdysozoa</taxon>
        <taxon>Arthropoda</taxon>
        <taxon>Chelicerata</taxon>
        <taxon>Arachnida</taxon>
        <taxon>Araneae</taxon>
        <taxon>Araneomorphae</taxon>
        <taxon>Entelegynae</taxon>
        <taxon>Araneoidea</taxon>
        <taxon>Araneidae</taxon>
        <taxon>Araneus</taxon>
    </lineage>
</organism>
<dbReference type="OrthoDB" id="6616771at2759"/>
<sequence length="269" mass="30634">MEKWYAASEIYVYKTEEQEAKVEGAYSMQDLWECDNPGRCTVKHSQQFNKKQETWKNTKEKKRAALGPGTTGIQPVDTRGPEMPPSKCWSAHTARTREGMCCPYEEAIRATAAETCIETPRSTIRGRKKSKESRGREKNGRKSIHRSSKEGVILTPKNVPEGGGPRSVDLGPSDVTLGWIQSIPQDSSEGYIFEVDLKYPEELHDLHNDYPLAPEKMDIKFEDLSEFSKAVINGMKYTPSTKLVPNLKDKKNYITHYKNLQFYLKHGLK</sequence>
<comment type="caution">
    <text evidence="2">The sequence shown here is derived from an EMBL/GenBank/DDBJ whole genome shotgun (WGS) entry which is preliminary data.</text>
</comment>
<gene>
    <name evidence="2" type="ORF">AVEN_189046_1</name>
</gene>
<protein>
    <submittedName>
        <fullName evidence="2">Uncharacterized protein</fullName>
    </submittedName>
</protein>
<evidence type="ECO:0000313" key="3">
    <source>
        <dbReference type="Proteomes" id="UP000499080"/>
    </source>
</evidence>
<dbReference type="EMBL" id="BGPR01020421">
    <property type="protein sequence ID" value="GBN84613.1"/>
    <property type="molecule type" value="Genomic_DNA"/>
</dbReference>
<keyword evidence="3" id="KW-1185">Reference proteome</keyword>
<evidence type="ECO:0000313" key="2">
    <source>
        <dbReference type="EMBL" id="GBN84613.1"/>
    </source>
</evidence>